<evidence type="ECO:0000313" key="3">
    <source>
        <dbReference type="Proteomes" id="UP000245119"/>
    </source>
</evidence>
<name>A0A2T7PJ25_POMCA</name>
<feature type="compositionally biased region" description="Low complexity" evidence="1">
    <location>
        <begin position="1062"/>
        <end position="1085"/>
    </location>
</feature>
<evidence type="ECO:0000256" key="1">
    <source>
        <dbReference type="SAM" id="MobiDB-lite"/>
    </source>
</evidence>
<organism evidence="2 3">
    <name type="scientific">Pomacea canaliculata</name>
    <name type="common">Golden apple snail</name>
    <dbReference type="NCBI Taxonomy" id="400727"/>
    <lineage>
        <taxon>Eukaryota</taxon>
        <taxon>Metazoa</taxon>
        <taxon>Spiralia</taxon>
        <taxon>Lophotrochozoa</taxon>
        <taxon>Mollusca</taxon>
        <taxon>Gastropoda</taxon>
        <taxon>Caenogastropoda</taxon>
        <taxon>Architaenioglossa</taxon>
        <taxon>Ampullarioidea</taxon>
        <taxon>Ampullariidae</taxon>
        <taxon>Pomacea</taxon>
    </lineage>
</organism>
<feature type="region of interest" description="Disordered" evidence="1">
    <location>
        <begin position="1366"/>
        <end position="1427"/>
    </location>
</feature>
<gene>
    <name evidence="2" type="ORF">C0Q70_04626</name>
</gene>
<comment type="caution">
    <text evidence="2">The sequence shown here is derived from an EMBL/GenBank/DDBJ whole genome shotgun (WGS) entry which is preliminary data.</text>
</comment>
<dbReference type="EMBL" id="PZQS01000003">
    <property type="protein sequence ID" value="PVD33372.1"/>
    <property type="molecule type" value="Genomic_DNA"/>
</dbReference>
<proteinExistence type="predicted"/>
<reference evidence="2 3" key="1">
    <citation type="submission" date="2018-04" db="EMBL/GenBank/DDBJ databases">
        <title>The genome of golden apple snail Pomacea canaliculata provides insight into stress tolerance and invasive adaptation.</title>
        <authorList>
            <person name="Liu C."/>
            <person name="Liu B."/>
            <person name="Ren Y."/>
            <person name="Zhang Y."/>
            <person name="Wang H."/>
            <person name="Li S."/>
            <person name="Jiang F."/>
            <person name="Yin L."/>
            <person name="Zhang G."/>
            <person name="Qian W."/>
            <person name="Fan W."/>
        </authorList>
    </citation>
    <scope>NUCLEOTIDE SEQUENCE [LARGE SCALE GENOMIC DNA]</scope>
    <source>
        <strain evidence="2">SZHN2017</strain>
        <tissue evidence="2">Muscle</tissue>
    </source>
</reference>
<evidence type="ECO:0000313" key="2">
    <source>
        <dbReference type="EMBL" id="PVD33372.1"/>
    </source>
</evidence>
<protein>
    <submittedName>
        <fullName evidence="2">Uncharacterized protein</fullName>
    </submittedName>
</protein>
<dbReference type="Proteomes" id="UP000245119">
    <property type="component" value="Linkage Group LG3"/>
</dbReference>
<feature type="region of interest" description="Disordered" evidence="1">
    <location>
        <begin position="623"/>
        <end position="670"/>
    </location>
</feature>
<sequence>MAERDLSFRAERSVRHFSSQSPFTIGFCSPPVTQHLHHPSPLQTCSPRGLLLQSDMFLCPMFLPETPSSVPGTSPCMSALPLPLPFDWTCQIERFHGVEAVSQYTERSMKHPGRMLETPVFELNNYLPVSLSTDQTSCSLPPPKSHKADANGKEIKLSTSLNPWASDFKPLKERQSMGNSNDIENLNQQTFVKSSQTSSIQICKLKLCRKDDAETKGSSSEGAICVAKEKWNESLQDITGNQYDDVSVQTDELHVIYTKESLHCAKDKTDNSSQTCSRNNGMLLSLRKEAETQTDNHYEHKSLQTEWVTEKQRLHSVDCSDSLQKIAEDLKKEVQKLQIEVCHLRAEQCIKELHRQILTLTQDKMLWQTYFVTGSEAESTVIGIIDERISWLHFEIKRLQQLSQCLCKFEKGKILSRLPEFFLILPDNNVYRPAASARSASAKTAPSFSDILGSPLSSAGSQSLKSQKFKSQDASKKYMNLAVAESALRKPSQNSCHFSFEDKENLTVFDLQSSPVRQQSYHEHCPVLESSPTVCENGCKKPEKQNYSVTSQICTLDSSLHIITSKNPSLTEVINDDSAKYATCSALTETSDKENENQQFESMAKRMQSEVLVEKSSYNGATESVPGYCNEENTDKHPTKGYLQPSKKLTKTLPHEQTPSDSLKSREIEKPSLYPDAAVSAEDDHRGMSRLAKSDCHLKQISTFATDYQKTERNKNAATDDRFQIQSNYAEYPWSKTSDHRTLPEQSEKMPSKLLDHKACTDMGMTLEQLNYETFQESLDMDSGMLFEQSDQTANNKQNYKIPEKSKALSVNCEHENLCLQMNLKESVVPCFESDFCTVASLPGPAIMNGMNLVDDDALSPAQFSEEALDVARLGIEADKTSMNDKHECHLLKHVSNSLHETFDVDAEDTVLDDGIKLTATAAAKLIDLQQSDRRRDSKLITASSVSVVSSVAEGKKTDEQVESHDVVKVHPSSDLVGHLNATHYTQHAVAKEGDLYNPTSTSAMPTTFLQHHLQPLTLPAALQTTSHAELPSTDLQSSCAVASSMRLISSTLSELDFASDSNSSHSQEPSVQSSSTISSPLQQPGIPASSVIFSSPQGPGIPGLEEILSGTNSLSPCANDLYPIVLTMLTLEYPLQACDRVWLQKTAREQTQLLWTVLQNQQGPLSSLEAAVLKPPLTPGPSSAPASVPRSGCFNKPRNSKQRFSYPVTSTSSVIPELPGGHITETISSRQENDQFPSSGFPSLHSSADMRKSSFKLELPARISDSVVDVNVFPSETCQSLKVSSPKMSNPAEALSLVEDSKLVDDFSKRSSTKSKRRSADCEGFEINTKKCMQNRDELQNVSCLVCEEGRDDILEVEDLQELQDSSWPGPAIAKKSDDDDDSSRAACQSGARVHKEGSDHPSTVHISHGSFIETPDPQLNSPTSSISLCKNSHDLEFELGCKIQTAGSADQNQTFLTKKNTLENACPTENSGAWEKTGKFCKMDEVKQEERHSKTGNANNLSASCHQKLVRFIMKTSPHLTPEQLSNVIVKVKEEFGGCLHGQLFSNITKKAKFIAMHSYPDVARSMASIRFF</sequence>
<keyword evidence="3" id="KW-1185">Reference proteome</keyword>
<accession>A0A2T7PJ25</accession>
<feature type="region of interest" description="Disordered" evidence="1">
    <location>
        <begin position="1059"/>
        <end position="1095"/>
    </location>
</feature>